<dbReference type="PRINTS" id="PR00946">
    <property type="entry name" value="HGSCAVENGER"/>
</dbReference>
<dbReference type="PANTHER" id="PTHR46594">
    <property type="entry name" value="P-TYPE CATION-TRANSPORTING ATPASE"/>
    <property type="match status" value="1"/>
</dbReference>
<dbReference type="InterPro" id="IPR001802">
    <property type="entry name" value="MerP/CopZ"/>
</dbReference>
<feature type="domain" description="HMA" evidence="2">
    <location>
        <begin position="3"/>
        <end position="69"/>
    </location>
</feature>
<sequence>MQELVKLKISGMHCASCAILIKDELGEVKGASNVKVDAKSGEGSVMLDTDIANVNDLLIAVEKAGYKAVVND</sequence>
<dbReference type="PROSITE" id="PS50846">
    <property type="entry name" value="HMA_2"/>
    <property type="match status" value="1"/>
</dbReference>
<gene>
    <name evidence="3" type="ORF">UW36_C0006G0012</name>
</gene>
<protein>
    <submittedName>
        <fullName evidence="3">ATPase</fullName>
    </submittedName>
</protein>
<dbReference type="Gene3D" id="3.30.70.100">
    <property type="match status" value="1"/>
</dbReference>
<evidence type="ECO:0000313" key="3">
    <source>
        <dbReference type="EMBL" id="KKT45391.1"/>
    </source>
</evidence>
<name>A0A0G1HDC4_UNCKA</name>
<evidence type="ECO:0000256" key="1">
    <source>
        <dbReference type="ARBA" id="ARBA00022723"/>
    </source>
</evidence>
<evidence type="ECO:0000259" key="2">
    <source>
        <dbReference type="PROSITE" id="PS50846"/>
    </source>
</evidence>
<keyword evidence="1" id="KW-0479">Metal-binding</keyword>
<comment type="caution">
    <text evidence="3">The sequence shown here is derived from an EMBL/GenBank/DDBJ whole genome shotgun (WGS) entry which is preliminary data.</text>
</comment>
<dbReference type="FunFam" id="3.30.70.100:FF:000001">
    <property type="entry name" value="ATPase copper transporting beta"/>
    <property type="match status" value="1"/>
</dbReference>
<accession>A0A0G1HDC4</accession>
<dbReference type="Pfam" id="PF00403">
    <property type="entry name" value="HMA"/>
    <property type="match status" value="1"/>
</dbReference>
<dbReference type="InterPro" id="IPR036163">
    <property type="entry name" value="HMA_dom_sf"/>
</dbReference>
<dbReference type="AlphaFoldDB" id="A0A0G1HDC4"/>
<evidence type="ECO:0000313" key="4">
    <source>
        <dbReference type="Proteomes" id="UP000034128"/>
    </source>
</evidence>
<dbReference type="SUPFAM" id="SSF55008">
    <property type="entry name" value="HMA, heavy metal-associated domain"/>
    <property type="match status" value="1"/>
</dbReference>
<organism evidence="3 4">
    <name type="scientific">candidate division WWE3 bacterium GW2011_GWA2_44_16</name>
    <dbReference type="NCBI Taxonomy" id="1619110"/>
    <lineage>
        <taxon>Bacteria</taxon>
        <taxon>Katanobacteria</taxon>
    </lineage>
</organism>
<dbReference type="GO" id="GO:0046872">
    <property type="term" value="F:metal ion binding"/>
    <property type="evidence" value="ECO:0007669"/>
    <property type="project" value="UniProtKB-KW"/>
</dbReference>
<dbReference type="Proteomes" id="UP000034128">
    <property type="component" value="Unassembled WGS sequence"/>
</dbReference>
<reference evidence="3 4" key="1">
    <citation type="journal article" date="2015" name="Nature">
        <title>rRNA introns, odd ribosomes, and small enigmatic genomes across a large radiation of phyla.</title>
        <authorList>
            <person name="Brown C.T."/>
            <person name="Hug L.A."/>
            <person name="Thomas B.C."/>
            <person name="Sharon I."/>
            <person name="Castelle C.J."/>
            <person name="Singh A."/>
            <person name="Wilkins M.J."/>
            <person name="Williams K.H."/>
            <person name="Banfield J.F."/>
        </authorList>
    </citation>
    <scope>NUCLEOTIDE SEQUENCE [LARGE SCALE GENOMIC DNA]</scope>
</reference>
<dbReference type="EMBL" id="LCIA01000006">
    <property type="protein sequence ID" value="KKT45391.1"/>
    <property type="molecule type" value="Genomic_DNA"/>
</dbReference>
<dbReference type="PANTHER" id="PTHR46594:SF4">
    <property type="entry name" value="P-TYPE CATION-TRANSPORTING ATPASE"/>
    <property type="match status" value="1"/>
</dbReference>
<proteinExistence type="predicted"/>
<dbReference type="STRING" id="1619110.UW36_C0006G0012"/>
<dbReference type="InterPro" id="IPR006121">
    <property type="entry name" value="HMA_dom"/>
</dbReference>
<dbReference type="CDD" id="cd00371">
    <property type="entry name" value="HMA"/>
    <property type="match status" value="1"/>
</dbReference>